<dbReference type="OrthoDB" id="9807423at2"/>
<organism evidence="1 2">
    <name type="scientific">Ruminococcus flavefaciens</name>
    <dbReference type="NCBI Taxonomy" id="1265"/>
    <lineage>
        <taxon>Bacteria</taxon>
        <taxon>Bacillati</taxon>
        <taxon>Bacillota</taxon>
        <taxon>Clostridia</taxon>
        <taxon>Eubacteriales</taxon>
        <taxon>Oscillospiraceae</taxon>
        <taxon>Ruminococcus</taxon>
    </lineage>
</organism>
<dbReference type="EMBL" id="QGDI01000018">
    <property type="protein sequence ID" value="PWJ09888.1"/>
    <property type="molecule type" value="Genomic_DNA"/>
</dbReference>
<reference evidence="1 2" key="1">
    <citation type="submission" date="2018-05" db="EMBL/GenBank/DDBJ databases">
        <title>The Hungate 1000. A catalogue of reference genomes from the rumen microbiome.</title>
        <authorList>
            <person name="Kelly W."/>
        </authorList>
    </citation>
    <scope>NUCLEOTIDE SEQUENCE [LARGE SCALE GENOMIC DNA]</scope>
    <source>
        <strain evidence="1 2">SAb67</strain>
    </source>
</reference>
<protein>
    <submittedName>
        <fullName evidence="1">Uncharacterized protein</fullName>
    </submittedName>
</protein>
<accession>A0A315XTL3</accession>
<sequence>MNFFTDELKKITDRSEYIQNPKFVGQSCVFRLSDDVTGKLEFVTGIVANHYNSLRLKLFNKSEGPIDTQLMGIGDIIGNKKIYSNIQSPYIWKDGNNVDWYGYHPNSNDYSAMSETVDDYLSCFAEQELSEDEELNISLT</sequence>
<evidence type="ECO:0000313" key="1">
    <source>
        <dbReference type="EMBL" id="PWJ09888.1"/>
    </source>
</evidence>
<dbReference type="RefSeq" id="WP_109727980.1">
    <property type="nucleotide sequence ID" value="NZ_QGDI01000018.1"/>
</dbReference>
<proteinExistence type="predicted"/>
<evidence type="ECO:0000313" key="2">
    <source>
        <dbReference type="Proteomes" id="UP000245720"/>
    </source>
</evidence>
<comment type="caution">
    <text evidence="1">The sequence shown here is derived from an EMBL/GenBank/DDBJ whole genome shotgun (WGS) entry which is preliminary data.</text>
</comment>
<dbReference type="AlphaFoldDB" id="A0A315XTL3"/>
<gene>
    <name evidence="1" type="ORF">IE37_03322</name>
</gene>
<name>A0A315XTL3_RUMFL</name>
<dbReference type="Proteomes" id="UP000245720">
    <property type="component" value="Unassembled WGS sequence"/>
</dbReference>